<name>A0AAV7XY30_9NEOP</name>
<dbReference type="PANTHER" id="PTHR10974:SF9">
    <property type="entry name" value="DUF229 DOMAIN CONTAINING PROTEIN-RELATED"/>
    <property type="match status" value="1"/>
</dbReference>
<dbReference type="Pfam" id="PF02995">
    <property type="entry name" value="DUF229"/>
    <property type="match status" value="1"/>
</dbReference>
<organism evidence="2 3">
    <name type="scientific">Megalurothrips usitatus</name>
    <name type="common">bean blossom thrips</name>
    <dbReference type="NCBI Taxonomy" id="439358"/>
    <lineage>
        <taxon>Eukaryota</taxon>
        <taxon>Metazoa</taxon>
        <taxon>Ecdysozoa</taxon>
        <taxon>Arthropoda</taxon>
        <taxon>Hexapoda</taxon>
        <taxon>Insecta</taxon>
        <taxon>Pterygota</taxon>
        <taxon>Neoptera</taxon>
        <taxon>Paraneoptera</taxon>
        <taxon>Thysanoptera</taxon>
        <taxon>Terebrantia</taxon>
        <taxon>Thripoidea</taxon>
        <taxon>Thripidae</taxon>
        <taxon>Megalurothrips</taxon>
    </lineage>
</organism>
<dbReference type="PANTHER" id="PTHR10974">
    <property type="entry name" value="FI08016P-RELATED"/>
    <property type="match status" value="1"/>
</dbReference>
<proteinExistence type="predicted"/>
<dbReference type="FunFam" id="3.40.720.10:FF:000017">
    <property type="entry name" value="Predicted protein"/>
    <property type="match status" value="1"/>
</dbReference>
<gene>
    <name evidence="2" type="ORF">ONE63_000326</name>
</gene>
<accession>A0AAV7XY30</accession>
<reference evidence="2" key="1">
    <citation type="submission" date="2022-12" db="EMBL/GenBank/DDBJ databases">
        <title>Chromosome-level genome assembly of the bean flower thrips Megalurothrips usitatus.</title>
        <authorList>
            <person name="Ma L."/>
            <person name="Liu Q."/>
            <person name="Li H."/>
            <person name="Cai W."/>
        </authorList>
    </citation>
    <scope>NUCLEOTIDE SEQUENCE</scope>
    <source>
        <strain evidence="2">Cailab_2022a</strain>
    </source>
</reference>
<sequence>MVRRALAPLKAGLVLVGCGALLVLYLLPGLSAPPAHVLPVSVAGPGSASASARHRLLAFLRRPLENASSTDSSLPPPGFLVHSPSCRIPDMDPFHPSLQKLVLREDPVVCSALPPLTATRPVPAAGSGALAMHVLRLDTDLLPKYTPRFYHNVSCCYQSVTRVDPPAPVPPGKTAHKDIDNKYHMGRCEDLVAEAQLEPDVEFVIVRCSARRAGWRTKKVYTNMHAVVAPKASVRAKLRKFRPGTDPGDPRLSVLIIGVDSVSRLNYFRTMPRTSDLLRSAGWYELRGYNKIEDNTFPNLMAILTGMTRPQVEDTCFQTSMTPMDNCPILWRNFSRAGYVTAYVEDEPSIGTFNYKKAGFAHAPTDFYLRPFMLAAQEHMEVRRLHRLSACLGPSTAAEHILTYASSLATLLRDHLYFALFWMNSFSHNSVNSPSAMDERLFHFWRDLLKSGALRNTLVLFLSDHGMRFGKIRETEIGWLEERLPFINVWLPEAFRQRYPELDRGLRTNENRLTTPWDIHMTLRDVLETPWAAGSAGAAGAAGAAEGCRACPRCSSLLRPVPADRSCDDVAVDQHWCTCTEYRGMSTEDRTARAAAEYVVRFVRDKLAVHANGSVLSANWHCANLSLSRVKLVRGRYPDPGPRTHDYVILLETTPGRAVFEATVRVRSGADDAGGCAGGGRDAGGACYELLGSISRVNEFWEHSGCIQNADLKKYCQCAKGPRPKGPQGSGGMPRGSVRGKG</sequence>
<dbReference type="Gene3D" id="3.40.720.10">
    <property type="entry name" value="Alkaline Phosphatase, subunit A"/>
    <property type="match status" value="1"/>
</dbReference>
<evidence type="ECO:0000313" key="2">
    <source>
        <dbReference type="EMBL" id="KAJ1531655.1"/>
    </source>
</evidence>
<dbReference type="EMBL" id="JAPTSV010000001">
    <property type="protein sequence ID" value="KAJ1531655.1"/>
    <property type="molecule type" value="Genomic_DNA"/>
</dbReference>
<evidence type="ECO:0000256" key="1">
    <source>
        <dbReference type="SAM" id="MobiDB-lite"/>
    </source>
</evidence>
<protein>
    <submittedName>
        <fullName evidence="2">Uncharacterized protein</fullName>
    </submittedName>
</protein>
<evidence type="ECO:0000313" key="3">
    <source>
        <dbReference type="Proteomes" id="UP001075354"/>
    </source>
</evidence>
<dbReference type="GO" id="GO:0005615">
    <property type="term" value="C:extracellular space"/>
    <property type="evidence" value="ECO:0007669"/>
    <property type="project" value="TreeGrafter"/>
</dbReference>
<dbReference type="CDD" id="cd16021">
    <property type="entry name" value="ALP_like"/>
    <property type="match status" value="1"/>
</dbReference>
<dbReference type="InterPro" id="IPR004245">
    <property type="entry name" value="DUF229"/>
</dbReference>
<dbReference type="InterPro" id="IPR017850">
    <property type="entry name" value="Alkaline_phosphatase_core_sf"/>
</dbReference>
<dbReference type="Proteomes" id="UP001075354">
    <property type="component" value="Chromosome 1"/>
</dbReference>
<feature type="region of interest" description="Disordered" evidence="1">
    <location>
        <begin position="721"/>
        <end position="742"/>
    </location>
</feature>
<keyword evidence="3" id="KW-1185">Reference proteome</keyword>
<dbReference type="SUPFAM" id="SSF53649">
    <property type="entry name" value="Alkaline phosphatase-like"/>
    <property type="match status" value="1"/>
</dbReference>
<comment type="caution">
    <text evidence="2">The sequence shown here is derived from an EMBL/GenBank/DDBJ whole genome shotgun (WGS) entry which is preliminary data.</text>
</comment>
<dbReference type="AlphaFoldDB" id="A0AAV7XY30"/>